<protein>
    <recommendedName>
        <fullName evidence="3">DUF4198 domain-containing protein</fullName>
    </recommendedName>
</protein>
<evidence type="ECO:0000313" key="1">
    <source>
        <dbReference type="EMBL" id="GGF24930.1"/>
    </source>
</evidence>
<reference evidence="2" key="1">
    <citation type="journal article" date="2019" name="Int. J. Syst. Evol. Microbiol.">
        <title>The Global Catalogue of Microorganisms (GCM) 10K type strain sequencing project: providing services to taxonomists for standard genome sequencing and annotation.</title>
        <authorList>
            <consortium name="The Broad Institute Genomics Platform"/>
            <consortium name="The Broad Institute Genome Sequencing Center for Infectious Disease"/>
            <person name="Wu L."/>
            <person name="Ma J."/>
        </authorList>
    </citation>
    <scope>NUCLEOTIDE SEQUENCE [LARGE SCALE GENOMIC DNA]</scope>
    <source>
        <strain evidence="2">CGMCC 1.15197</strain>
    </source>
</reference>
<keyword evidence="2" id="KW-1185">Reference proteome</keyword>
<proteinExistence type="predicted"/>
<evidence type="ECO:0008006" key="3">
    <source>
        <dbReference type="Google" id="ProtNLM"/>
    </source>
</evidence>
<gene>
    <name evidence="1" type="ORF">GCM10011383_40630</name>
</gene>
<dbReference type="InterPro" id="IPR008969">
    <property type="entry name" value="CarboxyPept-like_regulatory"/>
</dbReference>
<dbReference type="InterPro" id="IPR015889">
    <property type="entry name" value="Intradiol_dOase_core"/>
</dbReference>
<organism evidence="1 2">
    <name type="scientific">Hymenobacter cavernae</name>
    <dbReference type="NCBI Taxonomy" id="2044852"/>
    <lineage>
        <taxon>Bacteria</taxon>
        <taxon>Pseudomonadati</taxon>
        <taxon>Bacteroidota</taxon>
        <taxon>Cytophagia</taxon>
        <taxon>Cytophagales</taxon>
        <taxon>Hymenobacteraceae</taxon>
        <taxon>Hymenobacter</taxon>
    </lineage>
</organism>
<name>A0ABQ1URC3_9BACT</name>
<dbReference type="InterPro" id="IPR019613">
    <property type="entry name" value="DUF4198"/>
</dbReference>
<accession>A0ABQ1URC3</accession>
<comment type="caution">
    <text evidence="1">The sequence shown here is derived from an EMBL/GenBank/DDBJ whole genome shotgun (WGS) entry which is preliminary data.</text>
</comment>
<dbReference type="Proteomes" id="UP000632273">
    <property type="component" value="Unassembled WGS sequence"/>
</dbReference>
<dbReference type="Gene3D" id="2.60.130.10">
    <property type="entry name" value="Aromatic compound dioxygenase"/>
    <property type="match status" value="1"/>
</dbReference>
<sequence>MTLGEQIQVPILVGNNFTGERWRGKNNRLTRFMQYMPTDSLDLLPTTTRRDTGLASVAFRQPGTHLLALATNNALLTLPPDSFNLYLKAQDLGNILLIRKERNELDKPVREAYRRCAKTLVQVGASTGLGQAFNHVAGLPLELVPEQNPYTLPLGASLTLRVLAEGRPVPGALVQVWHQDVKKNVEIIRLHTNQNGRVLFRLSTPGTYLVSTMRMTASADRQTADWQSTWSSLTFGFASRVPR</sequence>
<dbReference type="EMBL" id="BMHT01000008">
    <property type="protein sequence ID" value="GGF24930.1"/>
    <property type="molecule type" value="Genomic_DNA"/>
</dbReference>
<dbReference type="SUPFAM" id="SSF49464">
    <property type="entry name" value="Carboxypeptidase regulatory domain-like"/>
    <property type="match status" value="1"/>
</dbReference>
<evidence type="ECO:0000313" key="2">
    <source>
        <dbReference type="Proteomes" id="UP000632273"/>
    </source>
</evidence>
<dbReference type="Pfam" id="PF10670">
    <property type="entry name" value="DUF4198"/>
    <property type="match status" value="1"/>
</dbReference>